<dbReference type="AlphaFoldDB" id="A0A445MYE2"/>
<accession>A0A445MYE2</accession>
<dbReference type="EMBL" id="OJIN01000146">
    <property type="protein sequence ID" value="SPD74488.1"/>
    <property type="molecule type" value="Genomic_DNA"/>
</dbReference>
<organism evidence="1">
    <name type="scientific">uncultured Desulfobacterium sp</name>
    <dbReference type="NCBI Taxonomy" id="201089"/>
    <lineage>
        <taxon>Bacteria</taxon>
        <taxon>Pseudomonadati</taxon>
        <taxon>Thermodesulfobacteriota</taxon>
        <taxon>Desulfobacteria</taxon>
        <taxon>Desulfobacterales</taxon>
        <taxon>Desulfobacteriaceae</taxon>
        <taxon>Desulfobacterium</taxon>
        <taxon>environmental samples</taxon>
    </lineage>
</organism>
<sequence>MEGKETVDSLKKVSLLFESGTLPDRMDLTSGPDAYTFVFGAGSGGITPFEYEIIGKAVGDEVLIQMRQEEIEHKFEHMAQFIAERIPTGDIFYIKVKIIGITKAENREIVQSMAESIRHGSHSCDCGCGCDG</sequence>
<gene>
    <name evidence="1" type="ORF">PITCH_A230174</name>
</gene>
<name>A0A445MYE2_9BACT</name>
<evidence type="ECO:0000313" key="1">
    <source>
        <dbReference type="EMBL" id="SPD74488.1"/>
    </source>
</evidence>
<protein>
    <submittedName>
        <fullName evidence="1">Uncharacterized protein</fullName>
    </submittedName>
</protein>
<proteinExistence type="predicted"/>
<reference evidence="1" key="1">
    <citation type="submission" date="2018-01" db="EMBL/GenBank/DDBJ databases">
        <authorList>
            <person name="Regsiter A."/>
            <person name="William W."/>
        </authorList>
    </citation>
    <scope>NUCLEOTIDE SEQUENCE</scope>
    <source>
        <strain evidence="1">TRIP AH-1</strain>
    </source>
</reference>